<dbReference type="EMBL" id="HBIR01010129">
    <property type="protein sequence ID" value="CAE0533646.1"/>
    <property type="molecule type" value="Transcribed_RNA"/>
</dbReference>
<evidence type="ECO:0000313" key="8">
    <source>
        <dbReference type="EMBL" id="CAE0533646.1"/>
    </source>
</evidence>
<reference evidence="8" key="1">
    <citation type="submission" date="2021-01" db="EMBL/GenBank/DDBJ databases">
        <authorList>
            <person name="Corre E."/>
            <person name="Pelletier E."/>
            <person name="Niang G."/>
            <person name="Scheremetjew M."/>
            <person name="Finn R."/>
            <person name="Kale V."/>
            <person name="Holt S."/>
            <person name="Cochrane G."/>
            <person name="Meng A."/>
            <person name="Brown T."/>
            <person name="Cohen L."/>
        </authorList>
    </citation>
    <scope>NUCLEOTIDE SEQUENCE</scope>
    <source>
        <strain evidence="8">379</strain>
    </source>
</reference>
<evidence type="ECO:0000256" key="7">
    <source>
        <dbReference type="SAM" id="Phobius"/>
    </source>
</evidence>
<evidence type="ECO:0000256" key="6">
    <source>
        <dbReference type="SAM" id="MobiDB-lite"/>
    </source>
</evidence>
<gene>
    <name evidence="8" type="ORF">EHUX00137_LOCUS7169</name>
</gene>
<evidence type="ECO:0008006" key="9">
    <source>
        <dbReference type="Google" id="ProtNLM"/>
    </source>
</evidence>
<keyword evidence="4 7" id="KW-1133">Transmembrane helix</keyword>
<dbReference type="GO" id="GO:0016020">
    <property type="term" value="C:membrane"/>
    <property type="evidence" value="ECO:0007669"/>
    <property type="project" value="UniProtKB-SubCell"/>
</dbReference>
<comment type="subcellular location">
    <subcellularLocation>
        <location evidence="1">Membrane</location>
        <topology evidence="1">Multi-pass membrane protein</topology>
    </subcellularLocation>
</comment>
<keyword evidence="3 7" id="KW-0812">Transmembrane</keyword>
<keyword evidence="5 7" id="KW-0472">Membrane</keyword>
<sequence>MLLAFLAPMLLAFLNKDVIETKVFASSTNLDSVGVMLSILLWGSVWGITGMVLAVPITAVFRIHLEHIQHPLPRYLAGKLGKSTAMPRDSASARARETEVDVAAVGPARQSTHTPVARPGGGDELL</sequence>
<protein>
    <recommendedName>
        <fullName evidence="9">AI-2E family transporter</fullName>
    </recommendedName>
</protein>
<feature type="transmembrane region" description="Helical" evidence="7">
    <location>
        <begin position="35"/>
        <end position="61"/>
    </location>
</feature>
<accession>A0A6S9VN54</accession>
<dbReference type="InterPro" id="IPR002549">
    <property type="entry name" value="AI-2E-like"/>
</dbReference>
<name>A0A6S9VN54_EMIHU</name>
<evidence type="ECO:0000256" key="3">
    <source>
        <dbReference type="ARBA" id="ARBA00022692"/>
    </source>
</evidence>
<evidence type="ECO:0000256" key="5">
    <source>
        <dbReference type="ARBA" id="ARBA00023136"/>
    </source>
</evidence>
<dbReference type="AlphaFoldDB" id="A0A6S9VN54"/>
<dbReference type="Pfam" id="PF01594">
    <property type="entry name" value="AI-2E_transport"/>
    <property type="match status" value="1"/>
</dbReference>
<evidence type="ECO:0000256" key="1">
    <source>
        <dbReference type="ARBA" id="ARBA00004141"/>
    </source>
</evidence>
<feature type="region of interest" description="Disordered" evidence="6">
    <location>
        <begin position="105"/>
        <end position="126"/>
    </location>
</feature>
<comment type="similarity">
    <text evidence="2">Belongs to the autoinducer-2 exporter (AI-2E) (TC 2.A.86) family.</text>
</comment>
<evidence type="ECO:0000256" key="2">
    <source>
        <dbReference type="ARBA" id="ARBA00009773"/>
    </source>
</evidence>
<organism evidence="8">
    <name type="scientific">Emiliania huxleyi</name>
    <name type="common">Coccolithophore</name>
    <name type="synonym">Pontosphaera huxleyi</name>
    <dbReference type="NCBI Taxonomy" id="2903"/>
    <lineage>
        <taxon>Eukaryota</taxon>
        <taxon>Haptista</taxon>
        <taxon>Haptophyta</taxon>
        <taxon>Prymnesiophyceae</taxon>
        <taxon>Isochrysidales</taxon>
        <taxon>Noelaerhabdaceae</taxon>
        <taxon>Emiliania</taxon>
    </lineage>
</organism>
<proteinExistence type="inferred from homology"/>
<evidence type="ECO:0000256" key="4">
    <source>
        <dbReference type="ARBA" id="ARBA00022989"/>
    </source>
</evidence>